<dbReference type="InterPro" id="IPR013694">
    <property type="entry name" value="VIT"/>
</dbReference>
<reference evidence="3 4" key="1">
    <citation type="journal article" date="2016" name="Front. Microbiol.">
        <title>Single-Cell (Meta-)Genomics of a Dimorphic Candidatus Thiomargarita nelsonii Reveals Genomic Plasticity.</title>
        <authorList>
            <person name="Flood B.E."/>
            <person name="Fliss P."/>
            <person name="Jones D.S."/>
            <person name="Dick G.J."/>
            <person name="Jain S."/>
            <person name="Kaster A.K."/>
            <person name="Winkel M."/>
            <person name="Mussmann M."/>
            <person name="Bailey J."/>
        </authorList>
    </citation>
    <scope>NUCLEOTIDE SEQUENCE [LARGE SCALE GENOMIC DNA]</scope>
    <source>
        <strain evidence="3">Hydrate Ridge</strain>
    </source>
</reference>
<keyword evidence="1" id="KW-0732">Signal</keyword>
<dbReference type="AlphaFoldDB" id="A0A0A6P4Y6"/>
<feature type="signal peptide" evidence="1">
    <location>
        <begin position="1"/>
        <end position="25"/>
    </location>
</feature>
<dbReference type="Gene3D" id="2.60.120.380">
    <property type="match status" value="1"/>
</dbReference>
<feature type="chain" id="PRO_5007387870" description="VIT domain-containing protein" evidence="1">
    <location>
        <begin position="26"/>
        <end position="1039"/>
    </location>
</feature>
<dbReference type="PANTHER" id="PTHR45737:SF6">
    <property type="entry name" value="VON WILLEBRAND FACTOR A DOMAIN-CONTAINING PROTEIN 5A"/>
    <property type="match status" value="1"/>
</dbReference>
<evidence type="ECO:0000256" key="1">
    <source>
        <dbReference type="SAM" id="SignalP"/>
    </source>
</evidence>
<dbReference type="PROSITE" id="PS51468">
    <property type="entry name" value="VIT"/>
    <property type="match status" value="1"/>
</dbReference>
<dbReference type="Gene3D" id="3.40.50.410">
    <property type="entry name" value="von Willebrand factor, type A domain"/>
    <property type="match status" value="1"/>
</dbReference>
<evidence type="ECO:0000313" key="4">
    <source>
        <dbReference type="Proteomes" id="UP000030428"/>
    </source>
</evidence>
<sequence length="1039" mass="116676">MRIIATLFLMTIAILSLSNCSSEMAQSPATQQSESYPDEQYAEMAAAPAPQSLERAREQEFAMDQAIMPPETESANDAAANFLMAKAKKQKPAKPIASWKRSQVTPNTSRLMIGENESLALKGMQAKVTINGYRARVVLDHYFFNDHQRRFEGTFKLRLPNGANPYFFAFGESQRLDKPVFFDQQQVEKMGTEPLSIMKSRENSWQQPKEARMVPKEKAAFAYRETVRRRVDPALMEWSGAGIFSARVFPLNPKKWHRIVIAYDLDLLALGDDLEYRLDLPTDIPQRVADLTITQPPGVEIVVDDQKSFVFNTTKNTYHQRFESALFSVRIKKPGAVLLSGHDPKTGDYFATRFRPQLPAQANHSGSQTGVFLVDVSLSSNPDRFNVWLKLLQAILNNNRDALKTFAVCFFNIEQFWWQEKFVANTPENVQALLDFAQQLSLEGATDLKAALASQPPFLDKDKDKDKDKDWDIFLLSDGGITWGEDNLYALSQSLNPHALFAYNTGLAGTDTRILNHLSRESGGALFSVVGEAEIEKASIAHRARPWQLSSIQVDGNNSDLLLAGRPHNIFPGQVLQLAGRGKASSRVILNLVQNDQQKKLEIPLSAPLTSALTPRLYGQIAVGQLETFATATETMSKAYATHFRITGQTCSLLMLETEADYLRFNIKPEEDAFVVKSKPVNVAVAKVLKEIGETLGDPKAAFLAWLAKLEKMPDLNLRLPAAFKIVLEQMPQQAFVVKAKALQAKSRTWEGIPGSVRTQLKTKKLDYDSFTDEAQRRLNAYRPADALRAISSLVENNPGDGVLARDVAFSAIEWGLKGQAYHLFRRVANSRPFEPHTYRAMAQVLEKMGQVDLALVYYELGLIGQWHSRFGDFQRIHGIDYLRFLRRIVAGELTSTALDYATMRLDSVQKAFDPGKLDILIALSWNTDGTDVDMHIIEPTGEECYYQHRDTKIGGHLSRDVTQGYGPEMYTLANAKPGTYRIKAKYFASDANRASTRTKVSATIIQNWGTEQERILHKTVTLRYGKEMHEILTIKVAK</sequence>
<gene>
    <name evidence="3" type="ORF">PN36_26760</name>
</gene>
<feature type="domain" description="VIT" evidence="2">
    <location>
        <begin position="105"/>
        <end position="265"/>
    </location>
</feature>
<evidence type="ECO:0000259" key="2">
    <source>
        <dbReference type="PROSITE" id="PS51468"/>
    </source>
</evidence>
<dbReference type="EMBL" id="JSZA02000160">
    <property type="protein sequence ID" value="KHD05487.1"/>
    <property type="molecule type" value="Genomic_DNA"/>
</dbReference>
<dbReference type="PANTHER" id="PTHR45737">
    <property type="entry name" value="VON WILLEBRAND FACTOR A DOMAIN-CONTAINING PROTEIN 5A"/>
    <property type="match status" value="1"/>
</dbReference>
<accession>A0A0A6P4Y6</accession>
<dbReference type="SUPFAM" id="SSF53300">
    <property type="entry name" value="vWA-like"/>
    <property type="match status" value="1"/>
</dbReference>
<dbReference type="InterPro" id="IPR011990">
    <property type="entry name" value="TPR-like_helical_dom_sf"/>
</dbReference>
<keyword evidence="4" id="KW-1185">Reference proteome</keyword>
<dbReference type="Gene3D" id="1.25.40.10">
    <property type="entry name" value="Tetratricopeptide repeat domain"/>
    <property type="match status" value="1"/>
</dbReference>
<proteinExistence type="predicted"/>
<evidence type="ECO:0000313" key="3">
    <source>
        <dbReference type="EMBL" id="KHD05487.1"/>
    </source>
</evidence>
<comment type="caution">
    <text evidence="3">The sequence shown here is derived from an EMBL/GenBank/DDBJ whole genome shotgun (WGS) entry which is preliminary data.</text>
</comment>
<name>A0A0A6P4Y6_9GAMM</name>
<organism evidence="3 4">
    <name type="scientific">Candidatus Thiomargarita nelsonii</name>
    <dbReference type="NCBI Taxonomy" id="1003181"/>
    <lineage>
        <taxon>Bacteria</taxon>
        <taxon>Pseudomonadati</taxon>
        <taxon>Pseudomonadota</taxon>
        <taxon>Gammaproteobacteria</taxon>
        <taxon>Thiotrichales</taxon>
        <taxon>Thiotrichaceae</taxon>
        <taxon>Thiomargarita</taxon>
    </lineage>
</organism>
<protein>
    <recommendedName>
        <fullName evidence="2">VIT domain-containing protein</fullName>
    </recommendedName>
</protein>
<dbReference type="InterPro" id="IPR036465">
    <property type="entry name" value="vWFA_dom_sf"/>
</dbReference>
<dbReference type="Proteomes" id="UP000030428">
    <property type="component" value="Unassembled WGS sequence"/>
</dbReference>
<dbReference type="SUPFAM" id="SSF48452">
    <property type="entry name" value="TPR-like"/>
    <property type="match status" value="1"/>
</dbReference>